<dbReference type="Pfam" id="PF08282">
    <property type="entry name" value="Hydrolase_3"/>
    <property type="match status" value="1"/>
</dbReference>
<proteinExistence type="predicted"/>
<organism evidence="1 2">
    <name type="scientific">Oenococcus oeni</name>
    <name type="common">Leuconostoc oenos</name>
    <dbReference type="NCBI Taxonomy" id="1247"/>
    <lineage>
        <taxon>Bacteria</taxon>
        <taxon>Bacillati</taxon>
        <taxon>Bacillota</taxon>
        <taxon>Bacilli</taxon>
        <taxon>Lactobacillales</taxon>
        <taxon>Lactobacillaceae</taxon>
        <taxon>Oenococcus</taxon>
    </lineage>
</organism>
<dbReference type="InterPro" id="IPR006379">
    <property type="entry name" value="HAD-SF_hydro_IIB"/>
</dbReference>
<evidence type="ECO:0000313" key="2">
    <source>
        <dbReference type="Proteomes" id="UP000181728"/>
    </source>
</evidence>
<sequence>MTNTNLRLFAADMDGTLLDNDNAFNRRKFAEVIGILRRQQKKFVIATGNQTIRINKMFLPFDSDGQVISMVAENGAFVQNGQNLLHQSIIDPIKTKRIYDLLPTLNPRPTLVVFAGKDAAFAPTWQESVQVEGTRIFFAGTIDDFYPNWVPIKAFAEINVPIDKISLSWTNDSGQGFLDLLNSDPILSGLRSPISGFGAIDIVNKNADKASGLQLLAKELQIRPEEMAAFGDGLNDLEMLQYVGHPYIMPNSQDELKSYFNQDQYTVSDNNHDGVLDTILKLLDD</sequence>
<gene>
    <name evidence="1" type="ORF">ATX59_07730</name>
</gene>
<dbReference type="AlphaFoldDB" id="A0A6N3ZZX4"/>
<accession>A0A6N3ZZX4</accession>
<dbReference type="RefSeq" id="WP_032805582.1">
    <property type="nucleotide sequence ID" value="NZ_CP014324.1"/>
</dbReference>
<dbReference type="Proteomes" id="UP000181728">
    <property type="component" value="Unassembled WGS sequence"/>
</dbReference>
<dbReference type="InterPro" id="IPR023214">
    <property type="entry name" value="HAD_sf"/>
</dbReference>
<evidence type="ECO:0000313" key="1">
    <source>
        <dbReference type="EMBL" id="OIM20695.1"/>
    </source>
</evidence>
<dbReference type="GO" id="GO:0005829">
    <property type="term" value="C:cytosol"/>
    <property type="evidence" value="ECO:0007669"/>
    <property type="project" value="TreeGrafter"/>
</dbReference>
<name>A0A6N3ZZX4_OENOE</name>
<dbReference type="Gene3D" id="3.40.50.1000">
    <property type="entry name" value="HAD superfamily/HAD-like"/>
    <property type="match status" value="1"/>
</dbReference>
<protein>
    <submittedName>
        <fullName evidence="1">Haloacid dehalogenase</fullName>
    </submittedName>
</protein>
<dbReference type="PANTHER" id="PTHR10000">
    <property type="entry name" value="PHOSPHOSERINE PHOSPHATASE"/>
    <property type="match status" value="1"/>
</dbReference>
<dbReference type="PANTHER" id="PTHR10000:SF53">
    <property type="entry name" value="5-AMINO-6-(5-PHOSPHO-D-RIBITYLAMINO)URACIL PHOSPHATASE YBJI-RELATED"/>
    <property type="match status" value="1"/>
</dbReference>
<dbReference type="PROSITE" id="PS01229">
    <property type="entry name" value="COF_2"/>
    <property type="match status" value="1"/>
</dbReference>
<reference evidence="1 2" key="1">
    <citation type="journal article" date="2016" name="BMC Genomics">
        <title>Consensus pan-genome assembly of the specialised wine bacterium Oenococcus oeni.</title>
        <authorList>
            <person name="Sternes P.R."/>
            <person name="Borneman A.R."/>
        </authorList>
    </citation>
    <scope>NUCLEOTIDE SEQUENCE [LARGE SCALE GENOMIC DNA]</scope>
    <source>
        <strain evidence="1 2">AWRIB661</strain>
    </source>
</reference>
<dbReference type="EMBL" id="MLOK01000052">
    <property type="protein sequence ID" value="OIM20695.1"/>
    <property type="molecule type" value="Genomic_DNA"/>
</dbReference>
<dbReference type="GO" id="GO:0000287">
    <property type="term" value="F:magnesium ion binding"/>
    <property type="evidence" value="ECO:0007669"/>
    <property type="project" value="TreeGrafter"/>
</dbReference>
<dbReference type="GO" id="GO:0016791">
    <property type="term" value="F:phosphatase activity"/>
    <property type="evidence" value="ECO:0007669"/>
    <property type="project" value="TreeGrafter"/>
</dbReference>
<dbReference type="InterPro" id="IPR036412">
    <property type="entry name" value="HAD-like_sf"/>
</dbReference>
<dbReference type="Gene3D" id="3.30.1240.10">
    <property type="match status" value="1"/>
</dbReference>
<dbReference type="NCBIfam" id="TIGR01484">
    <property type="entry name" value="HAD-SF-IIB"/>
    <property type="match status" value="1"/>
</dbReference>
<dbReference type="SUPFAM" id="SSF56784">
    <property type="entry name" value="HAD-like"/>
    <property type="match status" value="1"/>
</dbReference>
<comment type="caution">
    <text evidence="1">The sequence shown here is derived from an EMBL/GenBank/DDBJ whole genome shotgun (WGS) entry which is preliminary data.</text>
</comment>